<proteinExistence type="predicted"/>
<comment type="caution">
    <text evidence="1">The sequence shown here is derived from an EMBL/GenBank/DDBJ whole genome shotgun (WGS) entry which is preliminary data.</text>
</comment>
<sequence>MFTSRLLEAQWGCILKDVADVKHSSRALTSRQDEYNDEIEMLLRDDELGGREASVHDAVSCS</sequence>
<name>A0ACB8B073_9AGAM</name>
<gene>
    <name evidence="1" type="ORF">BV22DRAFT_1041726</name>
</gene>
<accession>A0ACB8B073</accession>
<feature type="non-terminal residue" evidence="1">
    <location>
        <position position="62"/>
    </location>
</feature>
<evidence type="ECO:0000313" key="2">
    <source>
        <dbReference type="Proteomes" id="UP000790709"/>
    </source>
</evidence>
<organism evidence="1 2">
    <name type="scientific">Leucogyrophana mollusca</name>
    <dbReference type="NCBI Taxonomy" id="85980"/>
    <lineage>
        <taxon>Eukaryota</taxon>
        <taxon>Fungi</taxon>
        <taxon>Dikarya</taxon>
        <taxon>Basidiomycota</taxon>
        <taxon>Agaricomycotina</taxon>
        <taxon>Agaricomycetes</taxon>
        <taxon>Agaricomycetidae</taxon>
        <taxon>Boletales</taxon>
        <taxon>Boletales incertae sedis</taxon>
        <taxon>Leucogyrophana</taxon>
    </lineage>
</organism>
<reference evidence="1" key="1">
    <citation type="journal article" date="2021" name="New Phytol.">
        <title>Evolutionary innovations through gain and loss of genes in the ectomycorrhizal Boletales.</title>
        <authorList>
            <person name="Wu G."/>
            <person name="Miyauchi S."/>
            <person name="Morin E."/>
            <person name="Kuo A."/>
            <person name="Drula E."/>
            <person name="Varga T."/>
            <person name="Kohler A."/>
            <person name="Feng B."/>
            <person name="Cao Y."/>
            <person name="Lipzen A."/>
            <person name="Daum C."/>
            <person name="Hundley H."/>
            <person name="Pangilinan J."/>
            <person name="Johnson J."/>
            <person name="Barry K."/>
            <person name="LaButti K."/>
            <person name="Ng V."/>
            <person name="Ahrendt S."/>
            <person name="Min B."/>
            <person name="Choi I.G."/>
            <person name="Park H."/>
            <person name="Plett J.M."/>
            <person name="Magnuson J."/>
            <person name="Spatafora J.W."/>
            <person name="Nagy L.G."/>
            <person name="Henrissat B."/>
            <person name="Grigoriev I.V."/>
            <person name="Yang Z.L."/>
            <person name="Xu J."/>
            <person name="Martin F.M."/>
        </authorList>
    </citation>
    <scope>NUCLEOTIDE SEQUENCE</scope>
    <source>
        <strain evidence="1">KUC20120723A-06</strain>
    </source>
</reference>
<evidence type="ECO:0000313" key="1">
    <source>
        <dbReference type="EMBL" id="KAH7918513.1"/>
    </source>
</evidence>
<dbReference type="Proteomes" id="UP000790709">
    <property type="component" value="Unassembled WGS sequence"/>
</dbReference>
<protein>
    <submittedName>
        <fullName evidence="1">Uncharacterized protein</fullName>
    </submittedName>
</protein>
<dbReference type="EMBL" id="MU266776">
    <property type="protein sequence ID" value="KAH7918513.1"/>
    <property type="molecule type" value="Genomic_DNA"/>
</dbReference>
<keyword evidence="2" id="KW-1185">Reference proteome</keyword>